<dbReference type="EMBL" id="JAKEIP010000342">
    <property type="protein sequence ID" value="MCF1599719.1"/>
    <property type="molecule type" value="Genomic_DNA"/>
</dbReference>
<accession>A0A9X1Q895</accession>
<evidence type="ECO:0000313" key="3">
    <source>
        <dbReference type="Proteomes" id="UP001139384"/>
    </source>
</evidence>
<comment type="caution">
    <text evidence="2">The sequence shown here is derived from an EMBL/GenBank/DDBJ whole genome shotgun (WGS) entry which is preliminary data.</text>
</comment>
<reference evidence="2" key="1">
    <citation type="submission" date="2022-01" db="EMBL/GenBank/DDBJ databases">
        <title>Draft Genome Sequences of Seven Type Strains of the Genus Streptomyces.</title>
        <authorList>
            <person name="Aziz S."/>
            <person name="Coretto E."/>
            <person name="Chronakova A."/>
            <person name="Sproer C."/>
            <person name="Huber K."/>
            <person name="Nouioui I."/>
            <person name="Gross H."/>
        </authorList>
    </citation>
    <scope>NUCLEOTIDE SEQUENCE</scope>
    <source>
        <strain evidence="2">DSM 103493</strain>
    </source>
</reference>
<dbReference type="RefSeq" id="WP_234768076.1">
    <property type="nucleotide sequence ID" value="NZ_JAKEIP010000342.1"/>
</dbReference>
<sequence>MATSTSTSTALCGARRPGWQRPGHARHRLPCVLGRGHDGDHRDAFGHAWLQQPPGMEECGAPLPGAQGLACLRTEGHDGPHLDIADRAPTDACEMCGSTEQPHLTVTTDSGGTVRHQQVCQRCARTDASAVVRRPVRMCVRCDRTTDTPVIVSEVHQNSGPEFNVYACRDCAPHFPPPPDVFDLL</sequence>
<feature type="compositionally biased region" description="Polar residues" evidence="1">
    <location>
        <begin position="1"/>
        <end position="10"/>
    </location>
</feature>
<feature type="region of interest" description="Disordered" evidence="1">
    <location>
        <begin position="1"/>
        <end position="25"/>
    </location>
</feature>
<evidence type="ECO:0000256" key="1">
    <source>
        <dbReference type="SAM" id="MobiDB-lite"/>
    </source>
</evidence>
<protein>
    <submittedName>
        <fullName evidence="2">Uncharacterized protein</fullName>
    </submittedName>
</protein>
<gene>
    <name evidence="2" type="ORF">L0P92_40165</name>
</gene>
<keyword evidence="3" id="KW-1185">Reference proteome</keyword>
<proteinExistence type="predicted"/>
<dbReference type="Proteomes" id="UP001139384">
    <property type="component" value="Unassembled WGS sequence"/>
</dbReference>
<evidence type="ECO:0000313" key="2">
    <source>
        <dbReference type="EMBL" id="MCF1599719.1"/>
    </source>
</evidence>
<name>A0A9X1Q895_STRM4</name>
<organism evidence="2 3">
    <name type="scientific">Streptomyces muensis</name>
    <dbReference type="NCBI Taxonomy" id="1077944"/>
    <lineage>
        <taxon>Bacteria</taxon>
        <taxon>Bacillati</taxon>
        <taxon>Actinomycetota</taxon>
        <taxon>Actinomycetes</taxon>
        <taxon>Kitasatosporales</taxon>
        <taxon>Streptomycetaceae</taxon>
        <taxon>Streptomyces</taxon>
    </lineage>
</organism>
<dbReference type="AlphaFoldDB" id="A0A9X1Q895"/>